<dbReference type="Gene3D" id="3.40.605.10">
    <property type="entry name" value="Aldehyde Dehydrogenase, Chain A, domain 1"/>
    <property type="match status" value="1"/>
</dbReference>
<name>A0A934V7E2_9PSEU</name>
<dbReference type="InterPro" id="IPR016163">
    <property type="entry name" value="Ald_DH_C"/>
</dbReference>
<accession>A0A934V7E2</accession>
<dbReference type="CDD" id="cd07106">
    <property type="entry name" value="ALDH_AldA-AAD23400"/>
    <property type="match status" value="1"/>
</dbReference>
<proteinExistence type="inferred from homology"/>
<evidence type="ECO:0000256" key="1">
    <source>
        <dbReference type="ARBA" id="ARBA00009986"/>
    </source>
</evidence>
<dbReference type="PROSITE" id="PS00687">
    <property type="entry name" value="ALDEHYDE_DEHYDR_GLU"/>
    <property type="match status" value="1"/>
</dbReference>
<evidence type="ECO:0000256" key="2">
    <source>
        <dbReference type="ARBA" id="ARBA00023002"/>
    </source>
</evidence>
<dbReference type="GO" id="GO:0016620">
    <property type="term" value="F:oxidoreductase activity, acting on the aldehyde or oxo group of donors, NAD or NADP as acceptor"/>
    <property type="evidence" value="ECO:0007669"/>
    <property type="project" value="InterPro"/>
</dbReference>
<dbReference type="InterPro" id="IPR015590">
    <property type="entry name" value="Aldehyde_DH_dom"/>
</dbReference>
<evidence type="ECO:0000259" key="5">
    <source>
        <dbReference type="Pfam" id="PF00171"/>
    </source>
</evidence>
<dbReference type="RefSeq" id="WP_200321476.1">
    <property type="nucleotide sequence ID" value="NZ_JAENJH010000006.1"/>
</dbReference>
<dbReference type="AlphaFoldDB" id="A0A934V7E2"/>
<reference evidence="6" key="1">
    <citation type="submission" date="2020-12" db="EMBL/GenBank/DDBJ databases">
        <title>Prauserella sp. ASG 168, a novel actinomycete isolated from cave rock.</title>
        <authorList>
            <person name="Suriyachadkun C."/>
        </authorList>
    </citation>
    <scope>NUCLEOTIDE SEQUENCE</scope>
    <source>
        <strain evidence="6">ASG 168</strain>
    </source>
</reference>
<comment type="caution">
    <text evidence="6">The sequence shown here is derived from an EMBL/GenBank/DDBJ whole genome shotgun (WGS) entry which is preliminary data.</text>
</comment>
<evidence type="ECO:0000256" key="4">
    <source>
        <dbReference type="RuleBase" id="RU003345"/>
    </source>
</evidence>
<gene>
    <name evidence="6" type="ORF">JHE00_22725</name>
</gene>
<dbReference type="InterPro" id="IPR044086">
    <property type="entry name" value="LUC3-like"/>
</dbReference>
<comment type="similarity">
    <text evidence="1 4">Belongs to the aldehyde dehydrogenase family.</text>
</comment>
<keyword evidence="2 4" id="KW-0560">Oxidoreductase</keyword>
<dbReference type="FunFam" id="3.40.605.10:FF:000007">
    <property type="entry name" value="NAD/NADP-dependent betaine aldehyde dehydrogenase"/>
    <property type="match status" value="1"/>
</dbReference>
<evidence type="ECO:0000313" key="6">
    <source>
        <dbReference type="EMBL" id="MBK1787150.1"/>
    </source>
</evidence>
<dbReference type="InterPro" id="IPR016162">
    <property type="entry name" value="Ald_DH_N"/>
</dbReference>
<feature type="active site" evidence="3">
    <location>
        <position position="256"/>
    </location>
</feature>
<dbReference type="InterPro" id="IPR029510">
    <property type="entry name" value="Ald_DH_CS_GLU"/>
</dbReference>
<evidence type="ECO:0000313" key="7">
    <source>
        <dbReference type="Proteomes" id="UP000635245"/>
    </source>
</evidence>
<sequence>MLFPANETNLQHHTFAQLIDGELVPGAGTSEVIDPGTGEAIAIAPAADDDQVGVAVDAAQTAFRTWRRTPLAERATALRRIADAVEEHADEFARVLALETGKPLAMARDMELDWAIRWVRHFAELDLTPEVLRTDEDYRVERHHEPLGVVAAIVPWNFPLFQSLYKIAPAILAGNTVVLKPAPTTPLHALFLGELLREILPAGVVNILGDGAPGSSVGPTLANHPAVRLVSFTGSTAAGRKVLSGASSTIKRVVLELGGNDAAIVLPDADVETVAPQIFTWTFNYAGQLCVGIKRIFVPDAMYERFAEIFAELAVSRPLGHALDADADAAFGPLQNAAQFERVKGYLAQAHADGKVIAGGTVDPRPGYFVPPTVVRDIGDDSVLVREETFGPVRSLLRYSDLDDAVARANDTTYGLGNSVWATDTIAAARVAERLESGTVWINTHVGAYPEVPFGGLKQSGVGTEFGIQGLHEFVENKVIYVPVA</sequence>
<dbReference type="InterPro" id="IPR016161">
    <property type="entry name" value="Ald_DH/histidinol_DH"/>
</dbReference>
<dbReference type="SUPFAM" id="SSF53720">
    <property type="entry name" value="ALDH-like"/>
    <property type="match status" value="1"/>
</dbReference>
<feature type="domain" description="Aldehyde dehydrogenase" evidence="5">
    <location>
        <begin position="29"/>
        <end position="479"/>
    </location>
</feature>
<dbReference type="Gene3D" id="3.40.309.10">
    <property type="entry name" value="Aldehyde Dehydrogenase, Chain A, domain 2"/>
    <property type="match status" value="1"/>
</dbReference>
<dbReference type="PANTHER" id="PTHR11699">
    <property type="entry name" value="ALDEHYDE DEHYDROGENASE-RELATED"/>
    <property type="match status" value="1"/>
</dbReference>
<dbReference type="Pfam" id="PF00171">
    <property type="entry name" value="Aldedh"/>
    <property type="match status" value="1"/>
</dbReference>
<dbReference type="Proteomes" id="UP000635245">
    <property type="component" value="Unassembled WGS sequence"/>
</dbReference>
<dbReference type="EMBL" id="JAENJH010000006">
    <property type="protein sequence ID" value="MBK1787150.1"/>
    <property type="molecule type" value="Genomic_DNA"/>
</dbReference>
<evidence type="ECO:0000256" key="3">
    <source>
        <dbReference type="PROSITE-ProRule" id="PRU10007"/>
    </source>
</evidence>
<organism evidence="6 7">
    <name type="scientific">Prauserella cavernicola</name>
    <dbReference type="NCBI Taxonomy" id="2800127"/>
    <lineage>
        <taxon>Bacteria</taxon>
        <taxon>Bacillati</taxon>
        <taxon>Actinomycetota</taxon>
        <taxon>Actinomycetes</taxon>
        <taxon>Pseudonocardiales</taxon>
        <taxon>Pseudonocardiaceae</taxon>
        <taxon>Prauserella</taxon>
    </lineage>
</organism>
<keyword evidence="7" id="KW-1185">Reference proteome</keyword>
<protein>
    <submittedName>
        <fullName evidence="6">Aldehyde dehydrogenase family protein</fullName>
    </submittedName>
</protein>